<dbReference type="Pfam" id="PF00481">
    <property type="entry name" value="PP2C"/>
    <property type="match status" value="2"/>
</dbReference>
<keyword evidence="12" id="KW-1185">Reference proteome</keyword>
<dbReference type="InterPro" id="IPR001932">
    <property type="entry name" value="PPM-type_phosphatase-like_dom"/>
</dbReference>
<evidence type="ECO:0000256" key="8">
    <source>
        <dbReference type="ARBA" id="ARBA00023211"/>
    </source>
</evidence>
<dbReference type="InterPro" id="IPR000222">
    <property type="entry name" value="PP2C_BS"/>
</dbReference>
<comment type="caution">
    <text evidence="11">The sequence shown here is derived from an EMBL/GenBank/DDBJ whole genome shotgun (WGS) entry which is preliminary data.</text>
</comment>
<comment type="cofactor">
    <cofactor evidence="1">
        <name>Mn(2+)</name>
        <dbReference type="ChEBI" id="CHEBI:29035"/>
    </cofactor>
</comment>
<organism evidence="11 12">
    <name type="scientific">Cymbomonas tetramitiformis</name>
    <dbReference type="NCBI Taxonomy" id="36881"/>
    <lineage>
        <taxon>Eukaryota</taxon>
        <taxon>Viridiplantae</taxon>
        <taxon>Chlorophyta</taxon>
        <taxon>Pyramimonadophyceae</taxon>
        <taxon>Pyramimonadales</taxon>
        <taxon>Pyramimonadaceae</taxon>
        <taxon>Cymbomonas</taxon>
    </lineage>
</organism>
<comment type="cofactor">
    <cofactor evidence="2">
        <name>Mg(2+)</name>
        <dbReference type="ChEBI" id="CHEBI:18420"/>
    </cofactor>
</comment>
<dbReference type="Gene3D" id="3.60.40.10">
    <property type="entry name" value="PPM-type phosphatase domain"/>
    <property type="match status" value="1"/>
</dbReference>
<evidence type="ECO:0000259" key="10">
    <source>
        <dbReference type="PROSITE" id="PS51746"/>
    </source>
</evidence>
<dbReference type="PROSITE" id="PS51746">
    <property type="entry name" value="PPM_2"/>
    <property type="match status" value="1"/>
</dbReference>
<dbReference type="InterPro" id="IPR036457">
    <property type="entry name" value="PPM-type-like_dom_sf"/>
</dbReference>
<evidence type="ECO:0000256" key="6">
    <source>
        <dbReference type="ARBA" id="ARBA00022842"/>
    </source>
</evidence>
<evidence type="ECO:0000256" key="3">
    <source>
        <dbReference type="ARBA" id="ARBA00013081"/>
    </source>
</evidence>
<protein>
    <recommendedName>
        <fullName evidence="3">protein-serine/threonine phosphatase</fullName>
        <ecNumber evidence="3">3.1.3.16</ecNumber>
    </recommendedName>
</protein>
<name>A0AAE0GLF0_9CHLO</name>
<sequence length="373" mass="41396">MSIFDCMTCYDTVAQWTRAEVLWDDELHLGGKSVSQGHPLMDLGARDVAQNTLTIGNLTVRYAYISQKGYYPTKPDHENQDTCCVLEKFDRGSDHAKMFAGVFDGHGRFYEGQLCSKRVKETLPLKLLEAMKQKRTLKSAFVSAFEATNRSLIRELGPKTNESGSSALAMVVTETNVTVSNCGDSRGLLGRRTKTIDGDLYLQPIELSKDHKPFRKDEIERLLTNFPSTEILTFGMQCGEAFISDDFGQQDDPAVQTDPPRVWFKGKGYPGCVYTRSIGDAIAKQAGVIATPEVISINLSPQDKVITLCSDGITEFLSNADVMNICADHDDPLDACEELVQTAFKMYHQEDGRSDDITAIVLYLERNAGIEIS</sequence>
<dbReference type="EMBL" id="LGRX02004462">
    <property type="protein sequence ID" value="KAK3280282.1"/>
    <property type="molecule type" value="Genomic_DNA"/>
</dbReference>
<evidence type="ECO:0000256" key="2">
    <source>
        <dbReference type="ARBA" id="ARBA00001946"/>
    </source>
</evidence>
<dbReference type="Proteomes" id="UP001190700">
    <property type="component" value="Unassembled WGS sequence"/>
</dbReference>
<dbReference type="SUPFAM" id="SSF81606">
    <property type="entry name" value="PP2C-like"/>
    <property type="match status" value="1"/>
</dbReference>
<comment type="similarity">
    <text evidence="9">Belongs to the PP2C family.</text>
</comment>
<dbReference type="SMART" id="SM00332">
    <property type="entry name" value="PP2Cc"/>
    <property type="match status" value="1"/>
</dbReference>
<evidence type="ECO:0000256" key="7">
    <source>
        <dbReference type="ARBA" id="ARBA00022912"/>
    </source>
</evidence>
<reference evidence="11 12" key="1">
    <citation type="journal article" date="2015" name="Genome Biol. Evol.">
        <title>Comparative Genomics of a Bacterivorous Green Alga Reveals Evolutionary Causalities and Consequences of Phago-Mixotrophic Mode of Nutrition.</title>
        <authorList>
            <person name="Burns J.A."/>
            <person name="Paasch A."/>
            <person name="Narechania A."/>
            <person name="Kim E."/>
        </authorList>
    </citation>
    <scope>NUCLEOTIDE SEQUENCE [LARGE SCALE GENOMIC DNA]</scope>
    <source>
        <strain evidence="11 12">PLY_AMNH</strain>
    </source>
</reference>
<evidence type="ECO:0000256" key="5">
    <source>
        <dbReference type="ARBA" id="ARBA00022801"/>
    </source>
</evidence>
<dbReference type="SMART" id="SM00331">
    <property type="entry name" value="PP2C_SIG"/>
    <property type="match status" value="1"/>
</dbReference>
<dbReference type="GO" id="GO:0004722">
    <property type="term" value="F:protein serine/threonine phosphatase activity"/>
    <property type="evidence" value="ECO:0007669"/>
    <property type="project" value="UniProtKB-EC"/>
</dbReference>
<evidence type="ECO:0000256" key="1">
    <source>
        <dbReference type="ARBA" id="ARBA00001936"/>
    </source>
</evidence>
<dbReference type="PROSITE" id="PS01032">
    <property type="entry name" value="PPM_1"/>
    <property type="match status" value="1"/>
</dbReference>
<evidence type="ECO:0000256" key="4">
    <source>
        <dbReference type="ARBA" id="ARBA00022723"/>
    </source>
</evidence>
<keyword evidence="6" id="KW-0460">Magnesium</keyword>
<evidence type="ECO:0000256" key="9">
    <source>
        <dbReference type="RuleBase" id="RU003465"/>
    </source>
</evidence>
<dbReference type="EC" id="3.1.3.16" evidence="3"/>
<dbReference type="CDD" id="cd00143">
    <property type="entry name" value="PP2Cc"/>
    <property type="match status" value="1"/>
</dbReference>
<proteinExistence type="inferred from homology"/>
<evidence type="ECO:0000313" key="12">
    <source>
        <dbReference type="Proteomes" id="UP001190700"/>
    </source>
</evidence>
<dbReference type="GO" id="GO:0046872">
    <property type="term" value="F:metal ion binding"/>
    <property type="evidence" value="ECO:0007669"/>
    <property type="project" value="UniProtKB-KW"/>
</dbReference>
<dbReference type="InterPro" id="IPR015655">
    <property type="entry name" value="PP2C"/>
</dbReference>
<keyword evidence="8" id="KW-0464">Manganese</keyword>
<evidence type="ECO:0000313" key="11">
    <source>
        <dbReference type="EMBL" id="KAK3280282.1"/>
    </source>
</evidence>
<keyword evidence="7 9" id="KW-0904">Protein phosphatase</keyword>
<keyword evidence="4" id="KW-0479">Metal-binding</keyword>
<gene>
    <name evidence="11" type="ORF">CYMTET_11869</name>
</gene>
<accession>A0AAE0GLF0</accession>
<keyword evidence="5 9" id="KW-0378">Hydrolase</keyword>
<dbReference type="PANTHER" id="PTHR47992">
    <property type="entry name" value="PROTEIN PHOSPHATASE"/>
    <property type="match status" value="1"/>
</dbReference>
<dbReference type="AlphaFoldDB" id="A0AAE0GLF0"/>
<feature type="domain" description="PPM-type phosphatase" evidence="10">
    <location>
        <begin position="61"/>
        <end position="364"/>
    </location>
</feature>